<feature type="domain" description="CusB-like beta-barrel" evidence="8">
    <location>
        <begin position="279"/>
        <end position="321"/>
    </location>
</feature>
<dbReference type="Gene3D" id="2.40.30.170">
    <property type="match status" value="1"/>
</dbReference>
<comment type="subcellular location">
    <subcellularLocation>
        <location evidence="1">Membrane</location>
        <topology evidence="1">Single-pass membrane protein</topology>
    </subcellularLocation>
</comment>
<keyword evidence="2 6" id="KW-0812">Transmembrane</keyword>
<dbReference type="Gene3D" id="1.10.287.470">
    <property type="entry name" value="Helix hairpin bin"/>
    <property type="match status" value="2"/>
</dbReference>
<accession>A0A5C6LXZ8</accession>
<dbReference type="RefSeq" id="WP_146303843.1">
    <property type="nucleotide sequence ID" value="NZ_VOHS01000003.1"/>
</dbReference>
<dbReference type="PANTHER" id="PTHR30386:SF26">
    <property type="entry name" value="TRANSPORT PROTEIN COMB"/>
    <property type="match status" value="1"/>
</dbReference>
<evidence type="ECO:0000313" key="10">
    <source>
        <dbReference type="Proteomes" id="UP000318815"/>
    </source>
</evidence>
<evidence type="ECO:0000256" key="2">
    <source>
        <dbReference type="ARBA" id="ARBA00022692"/>
    </source>
</evidence>
<dbReference type="OrthoDB" id="9811754at2"/>
<evidence type="ECO:0000259" key="7">
    <source>
        <dbReference type="Pfam" id="PF25917"/>
    </source>
</evidence>
<dbReference type="GO" id="GO:0055085">
    <property type="term" value="P:transmembrane transport"/>
    <property type="evidence" value="ECO:0007669"/>
    <property type="project" value="InterPro"/>
</dbReference>
<dbReference type="InterPro" id="IPR050739">
    <property type="entry name" value="MFP"/>
</dbReference>
<evidence type="ECO:0000313" key="9">
    <source>
        <dbReference type="EMBL" id="TWW01664.1"/>
    </source>
</evidence>
<dbReference type="SUPFAM" id="SSF111369">
    <property type="entry name" value="HlyD-like secretion proteins"/>
    <property type="match status" value="2"/>
</dbReference>
<evidence type="ECO:0000256" key="1">
    <source>
        <dbReference type="ARBA" id="ARBA00004167"/>
    </source>
</evidence>
<dbReference type="AlphaFoldDB" id="A0A5C6LXZ8"/>
<keyword evidence="5" id="KW-0175">Coiled coil</keyword>
<organism evidence="9 10">
    <name type="scientific">Chitinophaga pinensis</name>
    <dbReference type="NCBI Taxonomy" id="79329"/>
    <lineage>
        <taxon>Bacteria</taxon>
        <taxon>Pseudomonadati</taxon>
        <taxon>Bacteroidota</taxon>
        <taxon>Chitinophagia</taxon>
        <taxon>Chitinophagales</taxon>
        <taxon>Chitinophagaceae</taxon>
        <taxon>Chitinophaga</taxon>
    </lineage>
</organism>
<dbReference type="Pfam" id="PF25917">
    <property type="entry name" value="BSH_RND"/>
    <property type="match status" value="1"/>
</dbReference>
<evidence type="ECO:0000256" key="6">
    <source>
        <dbReference type="SAM" id="Phobius"/>
    </source>
</evidence>
<dbReference type="Proteomes" id="UP000318815">
    <property type="component" value="Unassembled WGS sequence"/>
</dbReference>
<dbReference type="EMBL" id="VOHS01000003">
    <property type="protein sequence ID" value="TWW01664.1"/>
    <property type="molecule type" value="Genomic_DNA"/>
</dbReference>
<name>A0A5C6LXZ8_9BACT</name>
<feature type="coiled-coil region" evidence="5">
    <location>
        <begin position="177"/>
        <end position="204"/>
    </location>
</feature>
<sequence length="375" mass="40758">METQSATATNKGANNVQEAPKKRNYRFIIVLAVLVIGGGAFGISKYIHSLHHEETDNAQVEANVSPVIPRVTGYVKEVRVKDNQRVKKGDTLVILDDRDLQIKVQQAEAAIAAAEVNVQVAVASTNAARSNISSSQANISAVDAQIEAAKVNVWRASQDYDRYANLIKDHSITQQQYEQALAAKQTAERQLNVLQEQKKVAARQTSAVSTQSDATAEQINAAKAIIKERQAEVDNAKLVASYAVILAPEDGEVSKIYVQPGQLVQAGQSLFSVVLSNDVWVVANFKETQLDKMKLGQKVSVHVDAFPGKSIEGKITSFSPATGARFALLPPDNASGNFVKVVQRLPVKIEFNDLNQAEVKQLRPGMNVVVDVHLD</sequence>
<keyword evidence="3 6" id="KW-1133">Transmembrane helix</keyword>
<evidence type="ECO:0000256" key="3">
    <source>
        <dbReference type="ARBA" id="ARBA00022989"/>
    </source>
</evidence>
<dbReference type="Gene3D" id="2.40.50.100">
    <property type="match status" value="1"/>
</dbReference>
<dbReference type="InterPro" id="IPR058625">
    <property type="entry name" value="MdtA-like_BSH"/>
</dbReference>
<dbReference type="PRINTS" id="PR01490">
    <property type="entry name" value="RTXTOXIND"/>
</dbReference>
<feature type="domain" description="Multidrug resistance protein MdtA-like barrel-sandwich hybrid" evidence="7">
    <location>
        <begin position="66"/>
        <end position="275"/>
    </location>
</feature>
<comment type="caution">
    <text evidence="9">The sequence shown here is derived from an EMBL/GenBank/DDBJ whole genome shotgun (WGS) entry which is preliminary data.</text>
</comment>
<feature type="transmembrane region" description="Helical" evidence="6">
    <location>
        <begin position="27"/>
        <end position="47"/>
    </location>
</feature>
<dbReference type="PANTHER" id="PTHR30386">
    <property type="entry name" value="MEMBRANE FUSION SUBUNIT OF EMRAB-TOLC MULTIDRUG EFFLUX PUMP"/>
    <property type="match status" value="1"/>
</dbReference>
<dbReference type="Pfam" id="PF25954">
    <property type="entry name" value="Beta-barrel_RND_2"/>
    <property type="match status" value="1"/>
</dbReference>
<protein>
    <submittedName>
        <fullName evidence="9">HlyD family secretion protein</fullName>
    </submittedName>
</protein>
<proteinExistence type="predicted"/>
<reference evidence="9 10" key="1">
    <citation type="submission" date="2019-08" db="EMBL/GenBank/DDBJ databases">
        <title>Whole genome sequencing of chitin degrading bacteria Chitinophaga pinensis YS16.</title>
        <authorList>
            <person name="Singh R.P."/>
            <person name="Manchanda G."/>
            <person name="Maurya I.K."/>
            <person name="Joshi N.K."/>
            <person name="Srivastava A.K."/>
        </authorList>
    </citation>
    <scope>NUCLEOTIDE SEQUENCE [LARGE SCALE GENOMIC DNA]</scope>
    <source>
        <strain evidence="9 10">YS-16</strain>
    </source>
</reference>
<evidence type="ECO:0000259" key="8">
    <source>
        <dbReference type="Pfam" id="PF25954"/>
    </source>
</evidence>
<evidence type="ECO:0000256" key="4">
    <source>
        <dbReference type="ARBA" id="ARBA00023136"/>
    </source>
</evidence>
<dbReference type="GO" id="GO:0016020">
    <property type="term" value="C:membrane"/>
    <property type="evidence" value="ECO:0007669"/>
    <property type="project" value="UniProtKB-SubCell"/>
</dbReference>
<evidence type="ECO:0000256" key="5">
    <source>
        <dbReference type="SAM" id="Coils"/>
    </source>
</evidence>
<gene>
    <name evidence="9" type="ORF">FEF09_03640</name>
</gene>
<keyword evidence="10" id="KW-1185">Reference proteome</keyword>
<dbReference type="InterPro" id="IPR058792">
    <property type="entry name" value="Beta-barrel_RND_2"/>
</dbReference>
<keyword evidence="4 6" id="KW-0472">Membrane</keyword>